<evidence type="ECO:0008006" key="3">
    <source>
        <dbReference type="Google" id="ProtNLM"/>
    </source>
</evidence>
<dbReference type="EMBL" id="VBOW01000058">
    <property type="protein sequence ID" value="TMQ57680.1"/>
    <property type="molecule type" value="Genomic_DNA"/>
</dbReference>
<protein>
    <recommendedName>
        <fullName evidence="3">Blue (type 1) copper domain-containing protein</fullName>
    </recommendedName>
</protein>
<evidence type="ECO:0000313" key="2">
    <source>
        <dbReference type="Proteomes" id="UP000316852"/>
    </source>
</evidence>
<name>A0A538T222_UNCEI</name>
<dbReference type="InterPro" id="IPR008972">
    <property type="entry name" value="Cupredoxin"/>
</dbReference>
<gene>
    <name evidence="1" type="ORF">E6K76_09935</name>
</gene>
<evidence type="ECO:0000313" key="1">
    <source>
        <dbReference type="EMBL" id="TMQ57680.1"/>
    </source>
</evidence>
<reference evidence="1 2" key="1">
    <citation type="journal article" date="2019" name="Nat. Microbiol.">
        <title>Mediterranean grassland soil C-N compound turnover is dependent on rainfall and depth, and is mediated by genomically divergent microorganisms.</title>
        <authorList>
            <person name="Diamond S."/>
            <person name="Andeer P.F."/>
            <person name="Li Z."/>
            <person name="Crits-Christoph A."/>
            <person name="Burstein D."/>
            <person name="Anantharaman K."/>
            <person name="Lane K.R."/>
            <person name="Thomas B.C."/>
            <person name="Pan C."/>
            <person name="Northen T.R."/>
            <person name="Banfield J.F."/>
        </authorList>
    </citation>
    <scope>NUCLEOTIDE SEQUENCE [LARGE SCALE GENOMIC DNA]</scope>
    <source>
        <strain evidence="1">WS_6</strain>
    </source>
</reference>
<dbReference type="Gene3D" id="2.60.40.420">
    <property type="entry name" value="Cupredoxins - blue copper proteins"/>
    <property type="match status" value="1"/>
</dbReference>
<organism evidence="1 2">
    <name type="scientific">Eiseniibacteriota bacterium</name>
    <dbReference type="NCBI Taxonomy" id="2212470"/>
    <lineage>
        <taxon>Bacteria</taxon>
        <taxon>Candidatus Eiseniibacteriota</taxon>
    </lineage>
</organism>
<sequence length="127" mass="12633">MKSFVGALLAVLILALGLTALSCKKKSNPVGPGGGGGADVTINIIADSGPGAFGGTHTVLVGKTVAWHNTRGTTHTSTSTGGPAGGQWNTGLIGGGLTSAPIQMNTVGTYPYECSIHPTMTDTLVVQ</sequence>
<dbReference type="Proteomes" id="UP000316852">
    <property type="component" value="Unassembled WGS sequence"/>
</dbReference>
<dbReference type="AlphaFoldDB" id="A0A538T222"/>
<accession>A0A538T222</accession>
<comment type="caution">
    <text evidence="1">The sequence shown here is derived from an EMBL/GenBank/DDBJ whole genome shotgun (WGS) entry which is preliminary data.</text>
</comment>
<dbReference type="PROSITE" id="PS51257">
    <property type="entry name" value="PROKAR_LIPOPROTEIN"/>
    <property type="match status" value="1"/>
</dbReference>
<proteinExistence type="predicted"/>
<dbReference type="SUPFAM" id="SSF49503">
    <property type="entry name" value="Cupredoxins"/>
    <property type="match status" value="1"/>
</dbReference>